<keyword evidence="2" id="KW-1185">Reference proteome</keyword>
<dbReference type="RefSeq" id="WP_133328428.1">
    <property type="nucleotide sequence ID" value="NZ_SMYL01000005.1"/>
</dbReference>
<name>A0A4R5W0C4_9BURK</name>
<dbReference type="Gene3D" id="2.60.40.10">
    <property type="entry name" value="Immunoglobulins"/>
    <property type="match status" value="5"/>
</dbReference>
<dbReference type="Proteomes" id="UP000294829">
    <property type="component" value="Unassembled WGS sequence"/>
</dbReference>
<evidence type="ECO:0000313" key="1">
    <source>
        <dbReference type="EMBL" id="TDK65481.1"/>
    </source>
</evidence>
<organism evidence="1 2">
    <name type="scientific">Sapientia aquatica</name>
    <dbReference type="NCBI Taxonomy" id="1549640"/>
    <lineage>
        <taxon>Bacteria</taxon>
        <taxon>Pseudomonadati</taxon>
        <taxon>Pseudomonadota</taxon>
        <taxon>Betaproteobacteria</taxon>
        <taxon>Burkholderiales</taxon>
        <taxon>Oxalobacteraceae</taxon>
        <taxon>Sapientia</taxon>
    </lineage>
</organism>
<dbReference type="NCBIfam" id="NF033682">
    <property type="entry name" value="retention_LapA"/>
    <property type="match status" value="1"/>
</dbReference>
<sequence>MATSNIVSGTVIGTVTAIQGQAFILHPDGTKVALKLGDAVHEGDVVVTAAGSSVELSLPNGHSFIAHQNETVTLDSAFLASDATDAQSLAQNAAISAQNAQFGNQLNDVGNLIAANASLDQLLADPAAAGITGGTDDNSSHSFVQLLRIVENYTTANFATSGVVTAAQFIPPTNVPHIGAVTEPTISINPIPTINNAIANSGNSIAVTGTVSANVPVGDTVRIIVDGHTYTGFVRAGGTYSVEVPASILAGAQSDTITASVGITNTSGGIISSAATQGYSVELVAPPVSVSINAIPTINGAQAASSNPINVTGTVSSNVHVGDTVTITVGGQTYTGTVQTGGTYSIGVPGNVLANASTDSIHASVSSTDAAGNIATSTADLPYTVELVAPPVSVTINAIPTVNGAAAASSNPINVTGTVSSNVHVGDTVTITVGGQSYTGTVQPGGTYSIGVPGNVLANAPADSIHATVSSTDAAGNTATASADLPYSVELASLPVSVSINAIPTVNGAQAASSNPINVTGTVSANVHVGDTVTITVGGQTYTGAVQTGGTYTIGVPGNVLASAATDSIHASVSSTDAAGNTATATADLPYAVELVAPPVSIAINAIPAINGVEAASSNPVAITGTVSNTVQVGSTVTLSVGGQSYTGTVQPGGTYSIGVPGNVLANAPVDSVHATVTGNDPAGNPYSGSTDAPYSVNVDLPNVVINGANAGGLLIDAPGTSTATASVGLSAGDTSILNNGGTLTITVNDAGATQTLALHLNAAGQLVDGTGTTPSSVSYNAATGVVTLTEAAPGNGNSIGVTASVITSSGVASTSTATATEYVTTAPTVSIPGATGSASAGVLVEPATATTVSALVGINPTNAIILSNGGTLNVTVNDAGTAQSLALHLNAAGQLVDSTGVTPSSVSYNSATGVVTLTEAAPGNGNTLSVSAAVVDSLGNSSNVVNTSATEYVVSAPTVTINGATAGSPSFYNAANGASTTTATVGISASDAVILANGGNIVISNNGVAGPALHLNGTQLVDASNNPVGTYNSATNTITVTEALPAGGSGSMLISAAITDSLGNSAQGSAATTEYSATITAPTVTITGATTGTPSYFNDASGATSTTAVIGISPADATILANGGNIVIANNGVAGPTLHLSGGQLVDANNNPYGSYNSSNNTITVSENLPAGGSGTLAISATITDAYNHSANGSASTIEYTGTETQPIVTINSAVNGFISNASGATTTTATVSISPADATILANGGNIVISNNGVAGPSLHLNGTQLVDSNNNPVGGYNSANNTITVTENLPASGTGPIVISATITDVNNNSLQGTASATEYAPVTDTPNVSIANGAINSNVLLNASLSGSTVAATITLDTNGLAVLNSGGTVTATLNDNGVTESVSLKLNSSGVLVDANGNTNFSYNPATGAITFTEAAPGNGNTLTISSSITDAAGASSPTHTATGTEYTPVTDVPNVAVANGAANSAVLLNATTTGNSVAATIALDANGQAVLNSGGTLNASLNDNGVTESVSLKFNSSGVLVDANGNTNFSYNPATGTITFTEAAPGNGNTLSITASLTDLAGTTSTFHSASGTEYTPATDIPDVAIANGAANSNILLNASTTGSTVAATVTLDANGQAVLNSGGTVIATLNDNGVTESVSLKLNASGVLVDANGNTNFSYNPATGTITFAEAAPGNGNSLTITSSVTDANGVNAGSNTSTATEYTALTDTPNVSIANGSPNSATLLSTTTTGSTVAANVVLDANGQAVLNSGGSVQVTLNDNGAVETVNLKLNGVGQLVDSNGNTNFTYNPATGAITFNVAAPGNGNSLTITSGETDVTGHSGSTNTASATEYTPVATGANAALTVAIPGTVVNGVTEISSASSTTNNASVTLTPTGIATLASGGNVVLTVTEGTNSPQTVTLKLDAQGHLTDGTNTYTYNSTTGVISLSEALPGNGQTLTISAVEHDVTGAVSATSTASATEYTPVATGANAALTVAIPGTVVNGVTEISSTSSTTNNASVTLTPTGIATLASGGNVVLTVTEGANAPQTVTLKLDAQGHLTDGTNTYTYNSGTGVISLSEPL</sequence>
<protein>
    <submittedName>
        <fullName evidence="1">Retention module-containing protein</fullName>
    </submittedName>
</protein>
<reference evidence="1 2" key="1">
    <citation type="submission" date="2019-03" db="EMBL/GenBank/DDBJ databases">
        <title>Sapientia aquatica gen. nov., sp. nov., isolated from a crater lake.</title>
        <authorList>
            <person name="Felfoldi T."/>
            <person name="Szabo A."/>
            <person name="Toth E."/>
            <person name="Schumann P."/>
            <person name="Keki Z."/>
            <person name="Marialigeti K."/>
            <person name="Mathe I."/>
        </authorList>
    </citation>
    <scope>NUCLEOTIDE SEQUENCE [LARGE SCALE GENOMIC DNA]</scope>
    <source>
        <strain evidence="1 2">SA-152</strain>
    </source>
</reference>
<accession>A0A4R5W0C4</accession>
<dbReference type="NCBIfam" id="NF033510">
    <property type="entry name" value="Ca_tandemer"/>
    <property type="match status" value="5"/>
</dbReference>
<evidence type="ECO:0000313" key="2">
    <source>
        <dbReference type="Proteomes" id="UP000294829"/>
    </source>
</evidence>
<gene>
    <name evidence="1" type="ORF">E2I14_11000</name>
</gene>
<comment type="caution">
    <text evidence="1">The sequence shown here is derived from an EMBL/GenBank/DDBJ whole genome shotgun (WGS) entry which is preliminary data.</text>
</comment>
<dbReference type="OrthoDB" id="8728276at2"/>
<feature type="non-terminal residue" evidence="1">
    <location>
        <position position="2070"/>
    </location>
</feature>
<dbReference type="EMBL" id="SMYL01000005">
    <property type="protein sequence ID" value="TDK65481.1"/>
    <property type="molecule type" value="Genomic_DNA"/>
</dbReference>
<proteinExistence type="predicted"/>
<dbReference type="InterPro" id="IPR047777">
    <property type="entry name" value="LapA-like_RM"/>
</dbReference>
<dbReference type="NCBIfam" id="NF012196">
    <property type="entry name" value="Ig_like_ice"/>
    <property type="match status" value="4"/>
</dbReference>
<dbReference type="InterPro" id="IPR013783">
    <property type="entry name" value="Ig-like_fold"/>
</dbReference>
<dbReference type="InterPro" id="IPR049826">
    <property type="entry name" value="Ig-like_ice"/>
</dbReference>